<dbReference type="Pfam" id="PF13450">
    <property type="entry name" value="NAD_binding_8"/>
    <property type="match status" value="1"/>
</dbReference>
<name>A0A9E8KP22_9ALTE</name>
<dbReference type="EMBL" id="CP101527">
    <property type="protein sequence ID" value="UZW74284.1"/>
    <property type="molecule type" value="Genomic_DNA"/>
</dbReference>
<dbReference type="PANTHER" id="PTHR16128">
    <property type="entry name" value="FAD/NAD(P)-BINDING OXIDOREDUCTASE FAMILY PROTEIN"/>
    <property type="match status" value="1"/>
</dbReference>
<dbReference type="Gene3D" id="3.90.660.10">
    <property type="match status" value="1"/>
</dbReference>
<proteinExistence type="predicted"/>
<dbReference type="Proteomes" id="UP001164472">
    <property type="component" value="Chromosome"/>
</dbReference>
<gene>
    <name evidence="1" type="ORF">NNL22_14835</name>
</gene>
<evidence type="ECO:0000313" key="1">
    <source>
        <dbReference type="EMBL" id="UZW74284.1"/>
    </source>
</evidence>
<dbReference type="KEGG" id="asem:NNL22_14835"/>
<dbReference type="Gene3D" id="3.50.50.60">
    <property type="entry name" value="FAD/NAD(P)-binding domain"/>
    <property type="match status" value="1"/>
</dbReference>
<dbReference type="SUPFAM" id="SSF51905">
    <property type="entry name" value="FAD/NAD(P)-binding domain"/>
    <property type="match status" value="1"/>
</dbReference>
<reference evidence="1" key="1">
    <citation type="submission" date="2022-07" db="EMBL/GenBank/DDBJ databases">
        <title>Alkalimarinus sp. nov., isolated from gut of a Alitta virens.</title>
        <authorList>
            <person name="Yang A.I."/>
            <person name="Shin N.-R."/>
        </authorList>
    </citation>
    <scope>NUCLEOTIDE SEQUENCE</scope>
    <source>
        <strain evidence="1">FA028</strain>
    </source>
</reference>
<sequence length="376" mass="41551">MNKSMLDIAIIGAGTAGALAARQLNAAGYTCCIIEKSRGLGGRCSRRNVLDGFSVDLGAPSFAIPYHEHPNLIANINQWISDGFLTEWIFDSADFQTQLPSMKRVELCGSPSMNAFQRHLADGVERITQRLVKKLNRLDDHWQLLDDSGDLIVEAKAVIVTAPAEQTYNLVAPYELASSPEQTASSTVADQHEHAKNPILSASDASLPQYICAITFDEPQTQLSDVYTGEHPVFAKVVRANSKPKLSNTDNDQTPEVWILHSTHQWAQKQNHKEAKSVADEMAEAFCEHFNLATADATKTTAKVVTSHYWRLANHDHVEIKKSFAQYKPEHQPFLWNQELQLGCCADWLSGGGISGALNSSQQLCDHITSQLKQEV</sequence>
<dbReference type="AlphaFoldDB" id="A0A9E8KP22"/>
<dbReference type="InterPro" id="IPR036188">
    <property type="entry name" value="FAD/NAD-bd_sf"/>
</dbReference>
<dbReference type="RefSeq" id="WP_251811115.1">
    <property type="nucleotide sequence ID" value="NZ_CP101527.1"/>
</dbReference>
<accession>A0A9E8KP22</accession>
<evidence type="ECO:0000313" key="2">
    <source>
        <dbReference type="Proteomes" id="UP001164472"/>
    </source>
</evidence>
<dbReference type="PANTHER" id="PTHR16128:SF5">
    <property type="entry name" value="FAD_NAD(P)-BINDING OXIDOREDUCTASE FAMILY PROTEIN"/>
    <property type="match status" value="1"/>
</dbReference>
<organism evidence="1 2">
    <name type="scientific">Alkalimarinus sediminis</name>
    <dbReference type="NCBI Taxonomy" id="1632866"/>
    <lineage>
        <taxon>Bacteria</taxon>
        <taxon>Pseudomonadati</taxon>
        <taxon>Pseudomonadota</taxon>
        <taxon>Gammaproteobacteria</taxon>
        <taxon>Alteromonadales</taxon>
        <taxon>Alteromonadaceae</taxon>
        <taxon>Alkalimarinus</taxon>
    </lineage>
</organism>
<keyword evidence="2" id="KW-1185">Reference proteome</keyword>
<protein>
    <submittedName>
        <fullName evidence="1">NAD(P)-binding protein</fullName>
    </submittedName>
</protein>